<reference evidence="1" key="1">
    <citation type="submission" date="2015-11" db="EMBL/GenBank/DDBJ databases">
        <title>De novo transcriptome assembly of four potential Pierce s Disease insect vectors from Arizona vineyards.</title>
        <authorList>
            <person name="Tassone E.E."/>
        </authorList>
    </citation>
    <scope>NUCLEOTIDE SEQUENCE</scope>
</reference>
<dbReference type="AlphaFoldDB" id="A0A1B6ML05"/>
<gene>
    <name evidence="1" type="ORF">g.15424</name>
</gene>
<name>A0A1B6ML05_9HEMI</name>
<sequence length="104" mass="11702">MSSSLVAEFNSRSTSQFAPRVRLEDLTDPCGHRVASFKEIISKYGRSVVAQVEVGDEVCDCFLPKRFNSALPNDKIVTYNDNPNLKLKYIGIGKYNEKIVELTE</sequence>
<protein>
    <submittedName>
        <fullName evidence="1">Uncharacterized protein</fullName>
    </submittedName>
</protein>
<proteinExistence type="predicted"/>
<dbReference type="EMBL" id="GEBQ01003405">
    <property type="protein sequence ID" value="JAT36572.1"/>
    <property type="molecule type" value="Transcribed_RNA"/>
</dbReference>
<accession>A0A1B6ML05</accession>
<evidence type="ECO:0000313" key="1">
    <source>
        <dbReference type="EMBL" id="JAT36572.1"/>
    </source>
</evidence>
<organism evidence="1">
    <name type="scientific">Graphocephala atropunctata</name>
    <dbReference type="NCBI Taxonomy" id="36148"/>
    <lineage>
        <taxon>Eukaryota</taxon>
        <taxon>Metazoa</taxon>
        <taxon>Ecdysozoa</taxon>
        <taxon>Arthropoda</taxon>
        <taxon>Hexapoda</taxon>
        <taxon>Insecta</taxon>
        <taxon>Pterygota</taxon>
        <taxon>Neoptera</taxon>
        <taxon>Paraneoptera</taxon>
        <taxon>Hemiptera</taxon>
        <taxon>Auchenorrhyncha</taxon>
        <taxon>Membracoidea</taxon>
        <taxon>Cicadellidae</taxon>
        <taxon>Cicadellinae</taxon>
        <taxon>Cicadellini</taxon>
        <taxon>Graphocephala</taxon>
    </lineage>
</organism>